<keyword evidence="2" id="KW-1185">Reference proteome</keyword>
<reference evidence="2" key="1">
    <citation type="journal article" date="2017" name="Nature">
        <title>The sunflower genome provides insights into oil metabolism, flowering and Asterid evolution.</title>
        <authorList>
            <person name="Badouin H."/>
            <person name="Gouzy J."/>
            <person name="Grassa C.J."/>
            <person name="Murat F."/>
            <person name="Staton S.E."/>
            <person name="Cottret L."/>
            <person name="Lelandais-Briere C."/>
            <person name="Owens G.L."/>
            <person name="Carrere S."/>
            <person name="Mayjonade B."/>
            <person name="Legrand L."/>
            <person name="Gill N."/>
            <person name="Kane N.C."/>
            <person name="Bowers J.E."/>
            <person name="Hubner S."/>
            <person name="Bellec A."/>
            <person name="Berard A."/>
            <person name="Berges H."/>
            <person name="Blanchet N."/>
            <person name="Boniface M.C."/>
            <person name="Brunel D."/>
            <person name="Catrice O."/>
            <person name="Chaidir N."/>
            <person name="Claudel C."/>
            <person name="Donnadieu C."/>
            <person name="Faraut T."/>
            <person name="Fievet G."/>
            <person name="Helmstetter N."/>
            <person name="King M."/>
            <person name="Knapp S.J."/>
            <person name="Lai Z."/>
            <person name="Le Paslier M.C."/>
            <person name="Lippi Y."/>
            <person name="Lorenzon L."/>
            <person name="Mandel J.R."/>
            <person name="Marage G."/>
            <person name="Marchand G."/>
            <person name="Marquand E."/>
            <person name="Bret-Mestries E."/>
            <person name="Morien E."/>
            <person name="Nambeesan S."/>
            <person name="Nguyen T."/>
            <person name="Pegot-Espagnet P."/>
            <person name="Pouilly N."/>
            <person name="Raftis F."/>
            <person name="Sallet E."/>
            <person name="Schiex T."/>
            <person name="Thomas J."/>
            <person name="Vandecasteele C."/>
            <person name="Vares D."/>
            <person name="Vear F."/>
            <person name="Vautrin S."/>
            <person name="Crespi M."/>
            <person name="Mangin B."/>
            <person name="Burke J.M."/>
            <person name="Salse J."/>
            <person name="Munos S."/>
            <person name="Vincourt P."/>
            <person name="Rieseberg L.H."/>
            <person name="Langlade N.B."/>
        </authorList>
    </citation>
    <scope>NUCLEOTIDE SEQUENCE [LARGE SCALE GENOMIC DNA]</scope>
    <source>
        <strain evidence="2">cv. SF193</strain>
    </source>
</reference>
<gene>
    <name evidence="1" type="ORF">HannXRQ_Chr13g0425661</name>
</gene>
<name>A0A251T141_HELAN</name>
<dbReference type="EMBL" id="CM007902">
    <property type="protein sequence ID" value="OTG03581.1"/>
    <property type="molecule type" value="Genomic_DNA"/>
</dbReference>
<dbReference type="InParanoid" id="A0A251T141"/>
<evidence type="ECO:0000313" key="1">
    <source>
        <dbReference type="EMBL" id="OTG03581.1"/>
    </source>
</evidence>
<accession>A0A251T141</accession>
<protein>
    <submittedName>
        <fullName evidence="1">Uncharacterized protein</fullName>
    </submittedName>
</protein>
<organism evidence="1 2">
    <name type="scientific">Helianthus annuus</name>
    <name type="common">Common sunflower</name>
    <dbReference type="NCBI Taxonomy" id="4232"/>
    <lineage>
        <taxon>Eukaryota</taxon>
        <taxon>Viridiplantae</taxon>
        <taxon>Streptophyta</taxon>
        <taxon>Embryophyta</taxon>
        <taxon>Tracheophyta</taxon>
        <taxon>Spermatophyta</taxon>
        <taxon>Magnoliopsida</taxon>
        <taxon>eudicotyledons</taxon>
        <taxon>Gunneridae</taxon>
        <taxon>Pentapetalae</taxon>
        <taxon>asterids</taxon>
        <taxon>campanulids</taxon>
        <taxon>Asterales</taxon>
        <taxon>Asteraceae</taxon>
        <taxon>Asteroideae</taxon>
        <taxon>Heliantheae alliance</taxon>
        <taxon>Heliantheae</taxon>
        <taxon>Helianthus</taxon>
    </lineage>
</organism>
<sequence>MNEITTAGGEIQLIDLSNLLHLFFTSVACEIRDVCCAVVRLLVLLSLVLEEILAIDFTCIPGLTDWEE</sequence>
<proteinExistence type="predicted"/>
<dbReference type="Proteomes" id="UP000215914">
    <property type="component" value="Chromosome 13"/>
</dbReference>
<dbReference type="AlphaFoldDB" id="A0A251T141"/>
<evidence type="ECO:0000313" key="2">
    <source>
        <dbReference type="Proteomes" id="UP000215914"/>
    </source>
</evidence>